<feature type="region of interest" description="Disordered" evidence="1">
    <location>
        <begin position="212"/>
        <end position="252"/>
    </location>
</feature>
<dbReference type="AlphaFoldDB" id="A0A7Y9DWG6"/>
<evidence type="ECO:0000313" key="3">
    <source>
        <dbReference type="Proteomes" id="UP000535890"/>
    </source>
</evidence>
<evidence type="ECO:0000313" key="2">
    <source>
        <dbReference type="EMBL" id="NYD36793.1"/>
    </source>
</evidence>
<accession>A0A7Y9DWG6</accession>
<evidence type="ECO:0000256" key="1">
    <source>
        <dbReference type="SAM" id="MobiDB-lite"/>
    </source>
</evidence>
<comment type="caution">
    <text evidence="2">The sequence shown here is derived from an EMBL/GenBank/DDBJ whole genome shotgun (WGS) entry which is preliminary data.</text>
</comment>
<gene>
    <name evidence="2" type="ORF">BJ983_002895</name>
</gene>
<feature type="region of interest" description="Disordered" evidence="1">
    <location>
        <begin position="1"/>
        <end position="32"/>
    </location>
</feature>
<proteinExistence type="predicted"/>
<feature type="compositionally biased region" description="Basic and acidic residues" evidence="1">
    <location>
        <begin position="8"/>
        <end position="21"/>
    </location>
</feature>
<feature type="compositionally biased region" description="Basic and acidic residues" evidence="1">
    <location>
        <begin position="232"/>
        <end position="245"/>
    </location>
</feature>
<name>A0A7Y9DWG6_9PSEU</name>
<dbReference type="RefSeq" id="WP_179794419.1">
    <property type="nucleotide sequence ID" value="NZ_BAABHP010000021.1"/>
</dbReference>
<organism evidence="2 3">
    <name type="scientific">Actinomycetospora corticicola</name>
    <dbReference type="NCBI Taxonomy" id="663602"/>
    <lineage>
        <taxon>Bacteria</taxon>
        <taxon>Bacillati</taxon>
        <taxon>Actinomycetota</taxon>
        <taxon>Actinomycetes</taxon>
        <taxon>Pseudonocardiales</taxon>
        <taxon>Pseudonocardiaceae</taxon>
        <taxon>Actinomycetospora</taxon>
    </lineage>
</organism>
<dbReference type="Proteomes" id="UP000535890">
    <property type="component" value="Unassembled WGS sequence"/>
</dbReference>
<protein>
    <submittedName>
        <fullName evidence="2">Uncharacterized protein</fullName>
    </submittedName>
</protein>
<reference evidence="2 3" key="1">
    <citation type="submission" date="2020-07" db="EMBL/GenBank/DDBJ databases">
        <title>Sequencing the genomes of 1000 actinobacteria strains.</title>
        <authorList>
            <person name="Klenk H.-P."/>
        </authorList>
    </citation>
    <scope>NUCLEOTIDE SEQUENCE [LARGE SCALE GENOMIC DNA]</scope>
    <source>
        <strain evidence="2 3">DSM 45772</strain>
    </source>
</reference>
<sequence length="499" mass="53210">MSATRLAAEYERQRDDARGAKDQALSQLAATREAHEVGQRAAAKLDGSIEATRDVLREGGFPTDSSMSLADDVSRALGKLRESTLMPGEQYFPNVKGRCPSCGGSSLFVGVGGHITCGRVDCGSPEAADQLLAGDDPWRHALAELRLEVRAARDVLAPDVSTAGTPLDEVARTALRVARATSVAAELRWWVEPGNAPGQDMVPRALLAKRAAGLDPGGGTPEGRQPPTPSISHDDFEVRGTEPRVPHAVPGRSRAAERFAMDIIGEAVADAGQRQCDEDAKASYSVEVLAALRAADRAGEVHAQPRYRIVHPTDLSYTEALVVLARAVRAYGEQPDDEPVADEQVEQVAREAARVAVVHGGVEADHHADDVVDALARAGFVPGVYPPGMAIDGDLLRTLIADALPRRATDEFAGELADSVLDAAVRAGFTILHGTNLAPRTAPTPTHEWAGYVSWTAWTAGAARAVGRRTGELDLDWCSDEFGRWVEQQVARDAEAVQF</sequence>
<dbReference type="EMBL" id="JACCBN010000001">
    <property type="protein sequence ID" value="NYD36793.1"/>
    <property type="molecule type" value="Genomic_DNA"/>
</dbReference>
<keyword evidence="3" id="KW-1185">Reference proteome</keyword>